<protein>
    <submittedName>
        <fullName evidence="1">Uncharacterized protein</fullName>
    </submittedName>
</protein>
<dbReference type="Proteomes" id="UP000247150">
    <property type="component" value="Unassembled WGS sequence"/>
</dbReference>
<comment type="caution">
    <text evidence="1">The sequence shown here is derived from an EMBL/GenBank/DDBJ whole genome shotgun (WGS) entry which is preliminary data.</text>
</comment>
<name>A0A2V2ZQH3_9BACI</name>
<evidence type="ECO:0000313" key="2">
    <source>
        <dbReference type="Proteomes" id="UP000247150"/>
    </source>
</evidence>
<accession>A0A2V2ZQH3</accession>
<dbReference type="AlphaFoldDB" id="A0A2V2ZQH3"/>
<organism evidence="1 2">
    <name type="scientific">Cytobacillus oceanisediminis</name>
    <dbReference type="NCBI Taxonomy" id="665099"/>
    <lineage>
        <taxon>Bacteria</taxon>
        <taxon>Bacillati</taxon>
        <taxon>Bacillota</taxon>
        <taxon>Bacilli</taxon>
        <taxon>Bacillales</taxon>
        <taxon>Bacillaceae</taxon>
        <taxon>Cytobacillus</taxon>
    </lineage>
</organism>
<proteinExistence type="predicted"/>
<evidence type="ECO:0000313" key="1">
    <source>
        <dbReference type="EMBL" id="PWW26236.1"/>
    </source>
</evidence>
<dbReference type="EMBL" id="QGTW01000011">
    <property type="protein sequence ID" value="PWW26236.1"/>
    <property type="molecule type" value="Genomic_DNA"/>
</dbReference>
<sequence length="35" mass="3648">MLSTVIMLGAAFAAAAGLSSFAIKEDSFIKDEITQ</sequence>
<gene>
    <name evidence="1" type="ORF">DFO73_111178</name>
</gene>
<reference evidence="1 2" key="1">
    <citation type="submission" date="2018-05" db="EMBL/GenBank/DDBJ databases">
        <title>Freshwater and sediment microbial communities from various areas in North America, analyzing microbe dynamics in response to fracking.</title>
        <authorList>
            <person name="Lamendella R."/>
        </authorList>
    </citation>
    <scope>NUCLEOTIDE SEQUENCE [LARGE SCALE GENOMIC DNA]</scope>
    <source>
        <strain evidence="1 2">15_TX</strain>
    </source>
</reference>